<dbReference type="InterPro" id="IPR032675">
    <property type="entry name" value="LRR_dom_sf"/>
</dbReference>
<dbReference type="EMBL" id="JANAWD010000017">
    <property type="protein sequence ID" value="KAJ3491141.1"/>
    <property type="molecule type" value="Genomic_DNA"/>
</dbReference>
<dbReference type="InterPro" id="IPR036047">
    <property type="entry name" value="F-box-like_dom_sf"/>
</dbReference>
<dbReference type="SUPFAM" id="SSF52047">
    <property type="entry name" value="RNI-like"/>
    <property type="match status" value="1"/>
</dbReference>
<dbReference type="SUPFAM" id="SSF81383">
    <property type="entry name" value="F-box domain"/>
    <property type="match status" value="1"/>
</dbReference>
<protein>
    <recommendedName>
        <fullName evidence="1">F-box domain-containing protein</fullName>
    </recommendedName>
</protein>
<reference evidence="2" key="1">
    <citation type="submission" date="2022-07" db="EMBL/GenBank/DDBJ databases">
        <title>Genome Sequence of Physisporinus lineatus.</title>
        <authorList>
            <person name="Buettner E."/>
        </authorList>
    </citation>
    <scope>NUCLEOTIDE SEQUENCE</scope>
    <source>
        <strain evidence="2">VT162</strain>
    </source>
</reference>
<dbReference type="InterPro" id="IPR001810">
    <property type="entry name" value="F-box_dom"/>
</dbReference>
<comment type="caution">
    <text evidence="2">The sequence shown here is derived from an EMBL/GenBank/DDBJ whole genome shotgun (WGS) entry which is preliminary data.</text>
</comment>
<dbReference type="Proteomes" id="UP001212997">
    <property type="component" value="Unassembled WGS sequence"/>
</dbReference>
<keyword evidence="3" id="KW-1185">Reference proteome</keyword>
<sequence length="559" mass="63923">MVEPTVNPLKVQAQIDLRITQLFETIRALREERNTHSSAIQVPPEILTHIFLHVMHQIYESHSYPCDQLSISHVCRYWRTVAIHSQEYWQFQPIGQTGLLWPPEMMERAGGRPLYIWATYGDEGVGWSPSAYPPLAQALNSARALSVKMSTQTTITNGNTFFGSFPVTSLPNLESLTLYTGDYAYPIVVSVKFLQNGAPNLKKLVMDNFKWKWNSISSLFASSLTSLILRGHAQWDEDCVKALRRLTSLQYLEITDTSEPRYHEDLGSELPQRSPTIKMPHLRDLFLYGDPLYIVKLILEFDIPSSTSIDITARHASQEVSEDEDYPEFNLLFEWMRLHFNDLDAAGVPMTALKITKNRRDEKNVVGLCFFNSPNPFFDSPRSPKNAKPVLEISFTKYYASLKKKQASRYFKDAFWRIMSCLPLRHIGYLYLYCLPLMECPRIAFSGLHGVKTLRIYGREALPLLTALMPHSQPNRPEDSDDGDEIPLPALKNLFLPSPFFSGRFTEISAFIVNRAKCQVPIQKLSLANRRCVPDDSLKDLYDRVPVVRFDTDKKKGAA</sequence>
<name>A0AAD5YNG0_9APHY</name>
<evidence type="ECO:0000313" key="3">
    <source>
        <dbReference type="Proteomes" id="UP001212997"/>
    </source>
</evidence>
<accession>A0AAD5YNG0</accession>
<dbReference type="Pfam" id="PF12937">
    <property type="entry name" value="F-box-like"/>
    <property type="match status" value="1"/>
</dbReference>
<feature type="domain" description="F-box" evidence="1">
    <location>
        <begin position="42"/>
        <end position="89"/>
    </location>
</feature>
<proteinExistence type="predicted"/>
<organism evidence="2 3">
    <name type="scientific">Meripilus lineatus</name>
    <dbReference type="NCBI Taxonomy" id="2056292"/>
    <lineage>
        <taxon>Eukaryota</taxon>
        <taxon>Fungi</taxon>
        <taxon>Dikarya</taxon>
        <taxon>Basidiomycota</taxon>
        <taxon>Agaricomycotina</taxon>
        <taxon>Agaricomycetes</taxon>
        <taxon>Polyporales</taxon>
        <taxon>Meripilaceae</taxon>
        <taxon>Meripilus</taxon>
    </lineage>
</organism>
<evidence type="ECO:0000259" key="1">
    <source>
        <dbReference type="Pfam" id="PF12937"/>
    </source>
</evidence>
<dbReference type="AlphaFoldDB" id="A0AAD5YNG0"/>
<dbReference type="Gene3D" id="3.80.10.10">
    <property type="entry name" value="Ribonuclease Inhibitor"/>
    <property type="match status" value="1"/>
</dbReference>
<evidence type="ECO:0000313" key="2">
    <source>
        <dbReference type="EMBL" id="KAJ3491141.1"/>
    </source>
</evidence>
<dbReference type="Gene3D" id="1.20.1280.50">
    <property type="match status" value="1"/>
</dbReference>
<gene>
    <name evidence="2" type="ORF">NLI96_g935</name>
</gene>